<sequence length="499" mass="51692">MSVTRAAPSPKSPSPPKTPSSSSMDRFFRISERGSTIGREIRGGLATFFTMAYIVVLNPLIIGTAQDADGQYLGDGSAPNFALVAAATALVAGVLTIVMGLVANVPFAIAAGLGINAFLAYGIASHMSWEDAMGLVVLEGIVITILVLTGFRVAVFRAIPTELKTAISVGIGLFIALIGFVDAGFVRSGSGVPVELGIGGTLTSWPVLVFVIGLLVTAALVARRVRGAILIGIVGMTILAIIVEAIVGAGGSQTADGQPNPGGWRLNVPQLPENIISLPDFSLLGQFSLFGAFGKVSVIFALLLVFTLLITDFFDTMGTIVGVGRQAGLVQPDGTLPKTREILLVDSVAAMAGGAASVSSNTTYVESAAGVGEGARTGLASVVTGVLFLLATFLSPLVEVVPHEAAAPALVVVGFLMMTSIKEIDFSDYEVAIPAFFTIVLMPFTYSIANGIGAGFVSYALIKVIKGKGREVHPLLWIVVVLFVLYFARGAIEILFGVS</sequence>
<comment type="caution">
    <text evidence="9">The sequence shown here is derived from an EMBL/GenBank/DDBJ whole genome shotgun (WGS) entry which is preliminary data.</text>
</comment>
<keyword evidence="6 8" id="KW-0472">Membrane</keyword>
<dbReference type="GO" id="GO:0005886">
    <property type="term" value="C:plasma membrane"/>
    <property type="evidence" value="ECO:0007669"/>
    <property type="project" value="TreeGrafter"/>
</dbReference>
<evidence type="ECO:0000256" key="1">
    <source>
        <dbReference type="ARBA" id="ARBA00004127"/>
    </source>
</evidence>
<evidence type="ECO:0000256" key="5">
    <source>
        <dbReference type="ARBA" id="ARBA00022989"/>
    </source>
</evidence>
<keyword evidence="4 8" id="KW-0812">Transmembrane</keyword>
<gene>
    <name evidence="9" type="ORF">FHX40_0004</name>
</gene>
<proteinExistence type="inferred from homology"/>
<name>A0A543IS15_9ACTN</name>
<feature type="transmembrane region" description="Helical" evidence="8">
    <location>
        <begin position="135"/>
        <end position="155"/>
    </location>
</feature>
<feature type="transmembrane region" description="Helical" evidence="8">
    <location>
        <begin position="43"/>
        <end position="61"/>
    </location>
</feature>
<dbReference type="EMBL" id="VFPQ01000001">
    <property type="protein sequence ID" value="TQM73366.1"/>
    <property type="molecule type" value="Genomic_DNA"/>
</dbReference>
<dbReference type="Proteomes" id="UP000319213">
    <property type="component" value="Unassembled WGS sequence"/>
</dbReference>
<accession>A0A543IS15</accession>
<feature type="transmembrane region" description="Helical" evidence="8">
    <location>
        <begin position="205"/>
        <end position="222"/>
    </location>
</feature>
<evidence type="ECO:0000256" key="3">
    <source>
        <dbReference type="ARBA" id="ARBA00022448"/>
    </source>
</evidence>
<evidence type="ECO:0000256" key="6">
    <source>
        <dbReference type="ARBA" id="ARBA00023136"/>
    </source>
</evidence>
<dbReference type="Pfam" id="PF00860">
    <property type="entry name" value="Xan_ur_permease"/>
    <property type="match status" value="1"/>
</dbReference>
<feature type="transmembrane region" description="Helical" evidence="8">
    <location>
        <begin position="81"/>
        <end position="102"/>
    </location>
</feature>
<keyword evidence="5 8" id="KW-1133">Transmembrane helix</keyword>
<feature type="transmembrane region" description="Helical" evidence="8">
    <location>
        <begin position="167"/>
        <end position="185"/>
    </location>
</feature>
<feature type="transmembrane region" description="Helical" evidence="8">
    <location>
        <begin position="109"/>
        <end position="129"/>
    </location>
</feature>
<evidence type="ECO:0000256" key="7">
    <source>
        <dbReference type="SAM" id="MobiDB-lite"/>
    </source>
</evidence>
<dbReference type="PANTHER" id="PTHR43337">
    <property type="entry name" value="XANTHINE/URACIL PERMEASE C887.17-RELATED"/>
    <property type="match status" value="1"/>
</dbReference>
<evidence type="ECO:0000256" key="8">
    <source>
        <dbReference type="SAM" id="Phobius"/>
    </source>
</evidence>
<keyword evidence="10" id="KW-1185">Reference proteome</keyword>
<feature type="region of interest" description="Disordered" evidence="7">
    <location>
        <begin position="1"/>
        <end position="25"/>
    </location>
</feature>
<feature type="transmembrane region" description="Helical" evidence="8">
    <location>
        <begin position="474"/>
        <end position="496"/>
    </location>
</feature>
<dbReference type="GO" id="GO:0005345">
    <property type="term" value="F:purine nucleobase transmembrane transporter activity"/>
    <property type="evidence" value="ECO:0007669"/>
    <property type="project" value="TreeGrafter"/>
</dbReference>
<evidence type="ECO:0000256" key="2">
    <source>
        <dbReference type="ARBA" id="ARBA00005697"/>
    </source>
</evidence>
<comment type="subcellular location">
    <subcellularLocation>
        <location evidence="1">Endomembrane system</location>
        <topology evidence="1">Multi-pass membrane protein</topology>
    </subcellularLocation>
</comment>
<evidence type="ECO:0000256" key="4">
    <source>
        <dbReference type="ARBA" id="ARBA00022692"/>
    </source>
</evidence>
<evidence type="ECO:0000313" key="9">
    <source>
        <dbReference type="EMBL" id="TQM73366.1"/>
    </source>
</evidence>
<dbReference type="AlphaFoldDB" id="A0A543IS15"/>
<dbReference type="InterPro" id="IPR006043">
    <property type="entry name" value="NCS2"/>
</dbReference>
<keyword evidence="3" id="KW-0813">Transport</keyword>
<dbReference type="GO" id="GO:0012505">
    <property type="term" value="C:endomembrane system"/>
    <property type="evidence" value="ECO:0007669"/>
    <property type="project" value="UniProtKB-SubCell"/>
</dbReference>
<feature type="transmembrane region" description="Helical" evidence="8">
    <location>
        <begin position="287"/>
        <end position="310"/>
    </location>
</feature>
<evidence type="ECO:0000313" key="10">
    <source>
        <dbReference type="Proteomes" id="UP000319213"/>
    </source>
</evidence>
<comment type="similarity">
    <text evidence="2">Belongs to the nucleobase:cation symporter-2 (NCS2) (TC 2.A.40) family. Azg-like subfamily.</text>
</comment>
<organism evidence="9 10">
    <name type="scientific">Thermopolyspora flexuosa</name>
    <dbReference type="NCBI Taxonomy" id="103836"/>
    <lineage>
        <taxon>Bacteria</taxon>
        <taxon>Bacillati</taxon>
        <taxon>Actinomycetota</taxon>
        <taxon>Actinomycetes</taxon>
        <taxon>Streptosporangiales</taxon>
        <taxon>Streptosporangiaceae</taxon>
        <taxon>Thermopolyspora</taxon>
    </lineage>
</organism>
<dbReference type="InterPro" id="IPR045018">
    <property type="entry name" value="Azg-like"/>
</dbReference>
<reference evidence="9 10" key="1">
    <citation type="submission" date="2019-06" db="EMBL/GenBank/DDBJ databases">
        <title>Sequencing the genomes of 1000 actinobacteria strains.</title>
        <authorList>
            <person name="Klenk H.-P."/>
        </authorList>
    </citation>
    <scope>NUCLEOTIDE SEQUENCE [LARGE SCALE GENOMIC DNA]</scope>
    <source>
        <strain evidence="9 10">DSM 43186</strain>
    </source>
</reference>
<dbReference type="PANTHER" id="PTHR43337:SF1">
    <property type="entry name" value="XANTHINE_URACIL PERMEASE C887.17-RELATED"/>
    <property type="match status" value="1"/>
</dbReference>
<protein>
    <submittedName>
        <fullName evidence="9">AGZA family xanthine/uracil permease-like MFS transporter</fullName>
    </submittedName>
</protein>
<feature type="transmembrane region" description="Helical" evidence="8">
    <location>
        <begin position="229"/>
        <end position="251"/>
    </location>
</feature>
<feature type="transmembrane region" description="Helical" evidence="8">
    <location>
        <begin position="379"/>
        <end position="398"/>
    </location>
</feature>
<feature type="transmembrane region" description="Helical" evidence="8">
    <location>
        <begin position="433"/>
        <end position="462"/>
    </location>
</feature>